<dbReference type="InterPro" id="IPR028998">
    <property type="entry name" value="RimP_C"/>
</dbReference>
<comment type="caution">
    <text evidence="6">The sequence shown here is derived from an EMBL/GenBank/DDBJ whole genome shotgun (WGS) entry which is preliminary data.</text>
</comment>
<dbReference type="InterPro" id="IPR003728">
    <property type="entry name" value="Ribosome_maturation_RimP"/>
</dbReference>
<feature type="domain" description="Ribosome maturation factor RimP C-terminal" evidence="5">
    <location>
        <begin position="112"/>
        <end position="176"/>
    </location>
</feature>
<feature type="domain" description="Ribosome maturation factor RimP N-terminal" evidence="4">
    <location>
        <begin position="34"/>
        <end position="109"/>
    </location>
</feature>
<dbReference type="FunCoup" id="A0A2G4YPD6">
    <property type="interactions" value="339"/>
</dbReference>
<dbReference type="Proteomes" id="UP000229730">
    <property type="component" value="Unassembled WGS sequence"/>
</dbReference>
<keyword evidence="1 3" id="KW-0963">Cytoplasm</keyword>
<dbReference type="AlphaFoldDB" id="A0A2G4YPD6"/>
<dbReference type="GO" id="GO:0000028">
    <property type="term" value="P:ribosomal small subunit assembly"/>
    <property type="evidence" value="ECO:0007669"/>
    <property type="project" value="TreeGrafter"/>
</dbReference>
<dbReference type="Pfam" id="PF02576">
    <property type="entry name" value="RimP_N"/>
    <property type="match status" value="1"/>
</dbReference>
<dbReference type="PANTHER" id="PTHR33867:SF1">
    <property type="entry name" value="RIBOSOME MATURATION FACTOR RIMP"/>
    <property type="match status" value="1"/>
</dbReference>
<dbReference type="OrthoDB" id="9805006at2"/>
<proteinExistence type="inferred from homology"/>
<reference evidence="6 7" key="1">
    <citation type="submission" date="2017-10" db="EMBL/GenBank/DDBJ databases">
        <title>Frigbacter circumglobatus gen. nov. sp. nov., isolated from sediment cultured in situ.</title>
        <authorList>
            <person name="Zhao Z."/>
        </authorList>
    </citation>
    <scope>NUCLEOTIDE SEQUENCE [LARGE SCALE GENOMIC DNA]</scope>
    <source>
        <strain evidence="6 7">ZYL</strain>
    </source>
</reference>
<dbReference type="Gene3D" id="3.30.300.70">
    <property type="entry name" value="RimP-like superfamily, N-terminal"/>
    <property type="match status" value="1"/>
</dbReference>
<name>A0A2G4YPD6_9PROT</name>
<organism evidence="6 7">
    <name type="scientific">Paremcibacter congregatus</name>
    <dbReference type="NCBI Taxonomy" id="2043170"/>
    <lineage>
        <taxon>Bacteria</taxon>
        <taxon>Pseudomonadati</taxon>
        <taxon>Pseudomonadota</taxon>
        <taxon>Alphaproteobacteria</taxon>
        <taxon>Emcibacterales</taxon>
        <taxon>Emcibacteraceae</taxon>
        <taxon>Paremcibacter</taxon>
    </lineage>
</organism>
<dbReference type="InParanoid" id="A0A2G4YPD6"/>
<dbReference type="Pfam" id="PF17384">
    <property type="entry name" value="DUF150_C"/>
    <property type="match status" value="1"/>
</dbReference>
<sequence length="187" mass="21014">MLKCGQVFHWPAFLFGESFIGLHVSSQLKKLHEIIDPVAEEMGYEIVRIAMVNSATGGDVTLQIMAERPDGTMLIEDCEKLSREISVIMDVEDPIAGEYVLEVSTPGVDRPLTRRKDFENYTGYEAKIELSVPEDGRRRYRGLLQGVTDDLVQIKVDGEVYAVDFDNIHRAKLVLTDELLAAASRKQ</sequence>
<comment type="subcellular location">
    <subcellularLocation>
        <location evidence="3">Cytoplasm</location>
    </subcellularLocation>
</comment>
<evidence type="ECO:0000313" key="6">
    <source>
        <dbReference type="EMBL" id="PHZ84192.1"/>
    </source>
</evidence>
<dbReference type="SUPFAM" id="SSF75420">
    <property type="entry name" value="YhbC-like, N-terminal domain"/>
    <property type="match status" value="1"/>
</dbReference>
<dbReference type="GO" id="GO:0005829">
    <property type="term" value="C:cytosol"/>
    <property type="evidence" value="ECO:0007669"/>
    <property type="project" value="TreeGrafter"/>
</dbReference>
<dbReference type="InterPro" id="IPR036847">
    <property type="entry name" value="RimP_C_sf"/>
</dbReference>
<keyword evidence="2 3" id="KW-0690">Ribosome biogenesis</keyword>
<accession>A0A2G4YPD6</accession>
<comment type="function">
    <text evidence="3">Required for maturation of 30S ribosomal subunits.</text>
</comment>
<comment type="similarity">
    <text evidence="3">Belongs to the RimP family.</text>
</comment>
<dbReference type="GO" id="GO:0006412">
    <property type="term" value="P:translation"/>
    <property type="evidence" value="ECO:0007669"/>
    <property type="project" value="TreeGrafter"/>
</dbReference>
<evidence type="ECO:0000256" key="3">
    <source>
        <dbReference type="HAMAP-Rule" id="MF_01077"/>
    </source>
</evidence>
<evidence type="ECO:0000259" key="5">
    <source>
        <dbReference type="Pfam" id="PF17384"/>
    </source>
</evidence>
<dbReference type="FunFam" id="3.30.300.70:FF:000001">
    <property type="entry name" value="Ribosome maturation factor RimP"/>
    <property type="match status" value="1"/>
</dbReference>
<dbReference type="NCBIfam" id="NF000932">
    <property type="entry name" value="PRK00092.2-5"/>
    <property type="match status" value="1"/>
</dbReference>
<dbReference type="HAMAP" id="MF_01077">
    <property type="entry name" value="RimP"/>
    <property type="match status" value="1"/>
</dbReference>
<dbReference type="SUPFAM" id="SSF74942">
    <property type="entry name" value="YhbC-like, C-terminal domain"/>
    <property type="match status" value="1"/>
</dbReference>
<dbReference type="InterPro" id="IPR028989">
    <property type="entry name" value="RimP_N"/>
</dbReference>
<dbReference type="CDD" id="cd01734">
    <property type="entry name" value="YlxS_C"/>
    <property type="match status" value="1"/>
</dbReference>
<dbReference type="InterPro" id="IPR035956">
    <property type="entry name" value="RimP_N_sf"/>
</dbReference>
<keyword evidence="7" id="KW-1185">Reference proteome</keyword>
<evidence type="ECO:0000313" key="7">
    <source>
        <dbReference type="Proteomes" id="UP000229730"/>
    </source>
</evidence>
<evidence type="ECO:0000256" key="1">
    <source>
        <dbReference type="ARBA" id="ARBA00022490"/>
    </source>
</evidence>
<evidence type="ECO:0000259" key="4">
    <source>
        <dbReference type="Pfam" id="PF02576"/>
    </source>
</evidence>
<dbReference type="PANTHER" id="PTHR33867">
    <property type="entry name" value="RIBOSOME MATURATION FACTOR RIMP"/>
    <property type="match status" value="1"/>
</dbReference>
<protein>
    <recommendedName>
        <fullName evidence="3">Ribosome maturation factor RimP</fullName>
    </recommendedName>
</protein>
<dbReference type="EMBL" id="PDEM01000025">
    <property type="protein sequence ID" value="PHZ84192.1"/>
    <property type="molecule type" value="Genomic_DNA"/>
</dbReference>
<gene>
    <name evidence="3" type="primary">rimP</name>
    <name evidence="6" type="ORF">CRD36_13440</name>
</gene>
<dbReference type="Gene3D" id="2.30.30.180">
    <property type="entry name" value="Ribosome maturation factor RimP, C-terminal domain"/>
    <property type="match status" value="1"/>
</dbReference>
<evidence type="ECO:0000256" key="2">
    <source>
        <dbReference type="ARBA" id="ARBA00022517"/>
    </source>
</evidence>